<comment type="caution">
    <text evidence="7">The sequence shown here is derived from an EMBL/GenBank/DDBJ whole genome shotgun (WGS) entry which is preliminary data.</text>
</comment>
<evidence type="ECO:0000256" key="3">
    <source>
        <dbReference type="ARBA" id="ARBA00023136"/>
    </source>
</evidence>
<dbReference type="InterPro" id="IPR003599">
    <property type="entry name" value="Ig_sub"/>
</dbReference>
<dbReference type="GO" id="GO:0004888">
    <property type="term" value="F:transmembrane signaling receptor activity"/>
    <property type="evidence" value="ECO:0007669"/>
    <property type="project" value="TreeGrafter"/>
</dbReference>
<evidence type="ECO:0000256" key="4">
    <source>
        <dbReference type="SAM" id="Phobius"/>
    </source>
</evidence>
<evidence type="ECO:0000313" key="8">
    <source>
        <dbReference type="Proteomes" id="UP000824219"/>
    </source>
</evidence>
<protein>
    <recommendedName>
        <fullName evidence="6">Ig-like domain-containing protein</fullName>
    </recommendedName>
</protein>
<dbReference type="OrthoDB" id="8959642at2759"/>
<proteinExistence type="predicted"/>
<dbReference type="GO" id="GO:0005886">
    <property type="term" value="C:plasma membrane"/>
    <property type="evidence" value="ECO:0007669"/>
    <property type="project" value="TreeGrafter"/>
</dbReference>
<dbReference type="InterPro" id="IPR050671">
    <property type="entry name" value="CD300_family_receptors"/>
</dbReference>
<dbReference type="Gene3D" id="2.60.40.10">
    <property type="entry name" value="Immunoglobulins"/>
    <property type="match status" value="3"/>
</dbReference>
<feature type="domain" description="Ig-like" evidence="6">
    <location>
        <begin position="41"/>
        <end position="102"/>
    </location>
</feature>
<keyword evidence="3 4" id="KW-0472">Membrane</keyword>
<evidence type="ECO:0000313" key="7">
    <source>
        <dbReference type="EMBL" id="KAG7326190.1"/>
    </source>
</evidence>
<keyword evidence="5" id="KW-0732">Signal</keyword>
<dbReference type="PANTHER" id="PTHR11860:SF118">
    <property type="entry name" value="CMRF35-LIKE MOLECULE 3-RELATED"/>
    <property type="match status" value="1"/>
</dbReference>
<keyword evidence="4" id="KW-1133">Transmembrane helix</keyword>
<reference evidence="7 8" key="1">
    <citation type="submission" date="2021-06" db="EMBL/GenBank/DDBJ databases">
        <title>Chromosome-level genome assembly of the red-tail catfish (Hemibagrus wyckioides).</title>
        <authorList>
            <person name="Shao F."/>
        </authorList>
    </citation>
    <scope>NUCLEOTIDE SEQUENCE [LARGE SCALE GENOMIC DNA]</scope>
    <source>
        <strain evidence="7">EC202008001</strain>
        <tissue evidence="7">Blood</tissue>
    </source>
</reference>
<dbReference type="EMBL" id="JAHKSW010000011">
    <property type="protein sequence ID" value="KAG7326190.1"/>
    <property type="molecule type" value="Genomic_DNA"/>
</dbReference>
<keyword evidence="2 4" id="KW-0812">Transmembrane</keyword>
<name>A0A9D3NSB2_9TELE</name>
<dbReference type="PANTHER" id="PTHR11860">
    <property type="entry name" value="POLYMERIC-IMMUNOGLOBULIN RECEPTOR"/>
    <property type="match status" value="1"/>
</dbReference>
<evidence type="ECO:0000259" key="6">
    <source>
        <dbReference type="PROSITE" id="PS50835"/>
    </source>
</evidence>
<dbReference type="InterPro" id="IPR036179">
    <property type="entry name" value="Ig-like_dom_sf"/>
</dbReference>
<dbReference type="InterPro" id="IPR013106">
    <property type="entry name" value="Ig_V-set"/>
</dbReference>
<dbReference type="SUPFAM" id="SSF48726">
    <property type="entry name" value="Immunoglobulin"/>
    <property type="match status" value="3"/>
</dbReference>
<dbReference type="Proteomes" id="UP000824219">
    <property type="component" value="Linkage Group LG11"/>
</dbReference>
<feature type="transmembrane region" description="Helical" evidence="4">
    <location>
        <begin position="342"/>
        <end position="368"/>
    </location>
</feature>
<comment type="subcellular location">
    <subcellularLocation>
        <location evidence="1">Membrane</location>
    </subcellularLocation>
</comment>
<dbReference type="AlphaFoldDB" id="A0A9D3NSB2"/>
<dbReference type="Pfam" id="PF07686">
    <property type="entry name" value="V-set"/>
    <property type="match status" value="3"/>
</dbReference>
<gene>
    <name evidence="7" type="ORF">KOW79_009591</name>
</gene>
<evidence type="ECO:0000256" key="2">
    <source>
        <dbReference type="ARBA" id="ARBA00022692"/>
    </source>
</evidence>
<dbReference type="PROSITE" id="PS50835">
    <property type="entry name" value="IG_LIKE"/>
    <property type="match status" value="2"/>
</dbReference>
<dbReference type="InterPro" id="IPR007110">
    <property type="entry name" value="Ig-like_dom"/>
</dbReference>
<dbReference type="SMART" id="SM00409">
    <property type="entry name" value="IG"/>
    <property type="match status" value="3"/>
</dbReference>
<sequence length="421" mass="47757">MKILLIFTLCLISDGGASKEVTGYSGGGVLIKCEYDATYTENIKYFCKGSGVSCPYLIKTEVKNEWVNSGRLSVFDDTKSAEFWVMIRELTVQDSGTYHCGVKTLLWTYTQVELKVKKDVVSARDVTAYAGTRSNIKCRYDNEYKREKKAFLKFETDQRSLHRIKTRPDSEWSHDGRFSIHDNRSAGFFSVFIRELNMEDTGSYGCAVILSDETEIYTVVKLNVTEDPSYEKSISKTVTVGEGLTISCKYPEFLASAPKFLCKRPKLAACSYNTTVSESKKEVKAGKVTLYDDRERQIFTVSFRNVMEQDSEEYWCGAEVNWKDDHGYKVYFTRIDLVVTGFPVSIVITVCLVLLVLLSGILFLVVILRKRCPETMTFRGGNEIYANDSNAFPLTGVPQSPYQLLDINTIQSDPDYESLMH</sequence>
<feature type="signal peptide" evidence="5">
    <location>
        <begin position="1"/>
        <end position="18"/>
    </location>
</feature>
<dbReference type="CDD" id="cd05716">
    <property type="entry name" value="IgV_pIgR_like"/>
    <property type="match status" value="1"/>
</dbReference>
<accession>A0A9D3NSB2</accession>
<feature type="domain" description="Ig-like" evidence="6">
    <location>
        <begin position="117"/>
        <end position="217"/>
    </location>
</feature>
<organism evidence="7 8">
    <name type="scientific">Hemibagrus wyckioides</name>
    <dbReference type="NCBI Taxonomy" id="337641"/>
    <lineage>
        <taxon>Eukaryota</taxon>
        <taxon>Metazoa</taxon>
        <taxon>Chordata</taxon>
        <taxon>Craniata</taxon>
        <taxon>Vertebrata</taxon>
        <taxon>Euteleostomi</taxon>
        <taxon>Actinopterygii</taxon>
        <taxon>Neopterygii</taxon>
        <taxon>Teleostei</taxon>
        <taxon>Ostariophysi</taxon>
        <taxon>Siluriformes</taxon>
        <taxon>Bagridae</taxon>
        <taxon>Hemibagrus</taxon>
    </lineage>
</organism>
<evidence type="ECO:0000256" key="5">
    <source>
        <dbReference type="SAM" id="SignalP"/>
    </source>
</evidence>
<feature type="chain" id="PRO_5039059923" description="Ig-like domain-containing protein" evidence="5">
    <location>
        <begin position="19"/>
        <end position="421"/>
    </location>
</feature>
<evidence type="ECO:0000256" key="1">
    <source>
        <dbReference type="ARBA" id="ARBA00004370"/>
    </source>
</evidence>
<dbReference type="InterPro" id="IPR013783">
    <property type="entry name" value="Ig-like_fold"/>
</dbReference>
<keyword evidence="8" id="KW-1185">Reference proteome</keyword>